<evidence type="ECO:0000313" key="2">
    <source>
        <dbReference type="EMBL" id="LAB33843.1"/>
    </source>
</evidence>
<organism evidence="2">
    <name type="scientific">Micrurus spixii</name>
    <name type="common">Amazon coral snake</name>
    <dbReference type="NCBI Taxonomy" id="129469"/>
    <lineage>
        <taxon>Eukaryota</taxon>
        <taxon>Metazoa</taxon>
        <taxon>Chordata</taxon>
        <taxon>Craniata</taxon>
        <taxon>Vertebrata</taxon>
        <taxon>Euteleostomi</taxon>
        <taxon>Lepidosauria</taxon>
        <taxon>Squamata</taxon>
        <taxon>Bifurcata</taxon>
        <taxon>Unidentata</taxon>
        <taxon>Episquamata</taxon>
        <taxon>Toxicofera</taxon>
        <taxon>Serpentes</taxon>
        <taxon>Colubroidea</taxon>
        <taxon>Elapidae</taxon>
        <taxon>Elapinae</taxon>
        <taxon>Micrurus</taxon>
    </lineage>
</organism>
<dbReference type="AlphaFoldDB" id="A0A2D4MLY3"/>
<reference evidence="2" key="2">
    <citation type="submission" date="2017-11" db="EMBL/GenBank/DDBJ databases">
        <title>Coralsnake Venomics: Analyses of Venom Gland Transcriptomes and Proteomes of Six Brazilian Taxa.</title>
        <authorList>
            <person name="Aird S.D."/>
            <person name="Jorge da Silva N."/>
            <person name="Qiu L."/>
            <person name="Villar-Briones A."/>
            <person name="Aparecida-Saddi V."/>
            <person name="Campos-Telles M.P."/>
            <person name="Grau M."/>
            <person name="Mikheyev A.S."/>
        </authorList>
    </citation>
    <scope>NUCLEOTIDE SEQUENCE</scope>
    <source>
        <tissue evidence="2">Venom_gland</tissue>
    </source>
</reference>
<protein>
    <submittedName>
        <fullName evidence="2">Uncharacterized protein</fullName>
    </submittedName>
</protein>
<name>A0A2D4MLY3_9SAUR</name>
<reference evidence="2" key="1">
    <citation type="submission" date="2017-07" db="EMBL/GenBank/DDBJ databases">
        <authorList>
            <person name="Mikheyev A."/>
            <person name="Grau M."/>
        </authorList>
    </citation>
    <scope>NUCLEOTIDE SEQUENCE</scope>
    <source>
        <tissue evidence="2">Venom_gland</tissue>
    </source>
</reference>
<feature type="region of interest" description="Disordered" evidence="1">
    <location>
        <begin position="14"/>
        <end position="38"/>
    </location>
</feature>
<evidence type="ECO:0000256" key="1">
    <source>
        <dbReference type="SAM" id="MobiDB-lite"/>
    </source>
</evidence>
<sequence length="121" mass="13081">MLYMQIKACGPDPPREVLKSGLRGQPRNSKGPACMPLAAKTGHRRPHVTPATHFWPEQPPGQNGAFGCPILSSRALQEAAHPGHWGGGLRFGPVLPVEYCRRPSMSKTECSGAHMPPHAPF</sequence>
<proteinExistence type="predicted"/>
<accession>A0A2D4MLY3</accession>
<dbReference type="EMBL" id="IACM01111259">
    <property type="protein sequence ID" value="LAB33843.1"/>
    <property type="molecule type" value="Transcribed_RNA"/>
</dbReference>